<evidence type="ECO:0000256" key="2">
    <source>
        <dbReference type="SAM" id="SignalP"/>
    </source>
</evidence>
<feature type="region of interest" description="Disordered" evidence="1">
    <location>
        <begin position="14"/>
        <end position="47"/>
    </location>
</feature>
<dbReference type="AlphaFoldDB" id="A0A0E0L0U6"/>
<reference evidence="3" key="1">
    <citation type="submission" date="2015-04" db="UniProtKB">
        <authorList>
            <consortium name="EnsemblPlants"/>
        </authorList>
    </citation>
    <scope>IDENTIFICATION</scope>
</reference>
<organism evidence="3">
    <name type="scientific">Oryza punctata</name>
    <name type="common">Red rice</name>
    <dbReference type="NCBI Taxonomy" id="4537"/>
    <lineage>
        <taxon>Eukaryota</taxon>
        <taxon>Viridiplantae</taxon>
        <taxon>Streptophyta</taxon>
        <taxon>Embryophyta</taxon>
        <taxon>Tracheophyta</taxon>
        <taxon>Spermatophyta</taxon>
        <taxon>Magnoliopsida</taxon>
        <taxon>Liliopsida</taxon>
        <taxon>Poales</taxon>
        <taxon>Poaceae</taxon>
        <taxon>BOP clade</taxon>
        <taxon>Oryzoideae</taxon>
        <taxon>Oryzeae</taxon>
        <taxon>Oryzinae</taxon>
        <taxon>Oryza</taxon>
    </lineage>
</organism>
<dbReference type="Proteomes" id="UP000026962">
    <property type="component" value="Chromosome 5"/>
</dbReference>
<reference evidence="3" key="2">
    <citation type="submission" date="2018-05" db="EMBL/GenBank/DDBJ databases">
        <title>OpunRS2 (Oryza punctata Reference Sequence Version 2).</title>
        <authorList>
            <person name="Zhang J."/>
            <person name="Kudrna D."/>
            <person name="Lee S."/>
            <person name="Talag J."/>
            <person name="Welchert J."/>
            <person name="Wing R.A."/>
        </authorList>
    </citation>
    <scope>NUCLEOTIDE SEQUENCE [LARGE SCALE GENOMIC DNA]</scope>
</reference>
<dbReference type="HOGENOM" id="CLU_115586_0_0_1"/>
<dbReference type="PANTHER" id="PTHR47069">
    <property type="match status" value="1"/>
</dbReference>
<evidence type="ECO:0008006" key="5">
    <source>
        <dbReference type="Google" id="ProtNLM"/>
    </source>
</evidence>
<keyword evidence="2" id="KW-0732">Signal</keyword>
<dbReference type="PANTHER" id="PTHR47069:SF1">
    <property type="entry name" value="OS03G0580500 PROTEIN"/>
    <property type="match status" value="1"/>
</dbReference>
<name>A0A0E0L0U6_ORYPU</name>
<evidence type="ECO:0000256" key="1">
    <source>
        <dbReference type="SAM" id="MobiDB-lite"/>
    </source>
</evidence>
<dbReference type="EnsemblPlants" id="OPUNC05G09510.1">
    <property type="protein sequence ID" value="OPUNC05G09510.1"/>
    <property type="gene ID" value="OPUNC05G09510"/>
</dbReference>
<proteinExistence type="predicted"/>
<protein>
    <recommendedName>
        <fullName evidence="5">Myb/SANT-like domain-containing protein</fullName>
    </recommendedName>
</protein>
<evidence type="ECO:0000313" key="4">
    <source>
        <dbReference type="Proteomes" id="UP000026962"/>
    </source>
</evidence>
<feature type="signal peptide" evidence="2">
    <location>
        <begin position="1"/>
        <end position="18"/>
    </location>
</feature>
<accession>A0A0E0L0U6</accession>
<evidence type="ECO:0000313" key="3">
    <source>
        <dbReference type="EnsemblPlants" id="OPUNC05G09510.1"/>
    </source>
</evidence>
<dbReference type="Gramene" id="OPUNC05G09510.1">
    <property type="protein sequence ID" value="OPUNC05G09510.1"/>
    <property type="gene ID" value="OPUNC05G09510"/>
</dbReference>
<feature type="chain" id="PRO_5002365717" description="Myb/SANT-like domain-containing protein" evidence="2">
    <location>
        <begin position="19"/>
        <end position="182"/>
    </location>
</feature>
<keyword evidence="4" id="KW-1185">Reference proteome</keyword>
<sequence length="182" mass="19813">MGLIIFTTGLLPPPATSAASTADEGEEAEARAGAVRDPIRSSPWSTPLDTPPTVCRCVWARKLESGEDSCDSYTSDTGNAKVAEDNVLHTAQALTKVCAKSPEAVIEFVHRVSPVTIVRSLSWDIVCNGDSTKMSVPRTRWTDLEMRVFLASCLEEIQAYTITSNTPKAQAYDNLAKKMYDK</sequence>